<evidence type="ECO:0000313" key="3">
    <source>
        <dbReference type="EMBL" id="KAK8375391.1"/>
    </source>
</evidence>
<gene>
    <name evidence="3" type="ORF">O3P69_008322</name>
</gene>
<accession>A0AAW0SJX1</accession>
<evidence type="ECO:0000256" key="1">
    <source>
        <dbReference type="SAM" id="MobiDB-lite"/>
    </source>
</evidence>
<feature type="region of interest" description="Disordered" evidence="1">
    <location>
        <begin position="277"/>
        <end position="296"/>
    </location>
</feature>
<dbReference type="Pfam" id="PF20653">
    <property type="entry name" value="COG6_C"/>
    <property type="match status" value="3"/>
</dbReference>
<evidence type="ECO:0000313" key="4">
    <source>
        <dbReference type="Proteomes" id="UP001487740"/>
    </source>
</evidence>
<dbReference type="GO" id="GO:0017119">
    <property type="term" value="C:Golgi transport complex"/>
    <property type="evidence" value="ECO:0007669"/>
    <property type="project" value="InterPro"/>
</dbReference>
<comment type="caution">
    <text evidence="3">The sequence shown here is derived from an EMBL/GenBank/DDBJ whole genome shotgun (WGS) entry which is preliminary data.</text>
</comment>
<dbReference type="GO" id="GO:0006891">
    <property type="term" value="P:intra-Golgi vesicle-mediated transport"/>
    <property type="evidence" value="ECO:0007669"/>
    <property type="project" value="InterPro"/>
</dbReference>
<dbReference type="EMBL" id="JARAKH010000049">
    <property type="protein sequence ID" value="KAK8375391.1"/>
    <property type="molecule type" value="Genomic_DNA"/>
</dbReference>
<dbReference type="AlphaFoldDB" id="A0AAW0SJX1"/>
<dbReference type="Proteomes" id="UP001487740">
    <property type="component" value="Unassembled WGS sequence"/>
</dbReference>
<dbReference type="SMART" id="SM01087">
    <property type="entry name" value="COG6"/>
    <property type="match status" value="1"/>
</dbReference>
<dbReference type="InterPro" id="IPR010490">
    <property type="entry name" value="COG6"/>
</dbReference>
<feature type="domain" description="Conserved Oligomeric Golgi complex subunit 6 C-terminal" evidence="2">
    <location>
        <begin position="72"/>
        <end position="130"/>
    </location>
</feature>
<name>A0AAW0SJX1_SCYPA</name>
<feature type="domain" description="Conserved Oligomeric Golgi complex subunit 6 C-terminal" evidence="2">
    <location>
        <begin position="230"/>
        <end position="295"/>
    </location>
</feature>
<evidence type="ECO:0000259" key="2">
    <source>
        <dbReference type="Pfam" id="PF20653"/>
    </source>
</evidence>
<organism evidence="3 4">
    <name type="scientific">Scylla paramamosain</name>
    <name type="common">Mud crab</name>
    <dbReference type="NCBI Taxonomy" id="85552"/>
    <lineage>
        <taxon>Eukaryota</taxon>
        <taxon>Metazoa</taxon>
        <taxon>Ecdysozoa</taxon>
        <taxon>Arthropoda</taxon>
        <taxon>Crustacea</taxon>
        <taxon>Multicrustacea</taxon>
        <taxon>Malacostraca</taxon>
        <taxon>Eumalacostraca</taxon>
        <taxon>Eucarida</taxon>
        <taxon>Decapoda</taxon>
        <taxon>Pleocyemata</taxon>
        <taxon>Brachyura</taxon>
        <taxon>Eubrachyura</taxon>
        <taxon>Portunoidea</taxon>
        <taxon>Portunidae</taxon>
        <taxon>Portuninae</taxon>
        <taxon>Scylla</taxon>
    </lineage>
</organism>
<dbReference type="PANTHER" id="PTHR21506">
    <property type="entry name" value="COMPONENT OF OLIGOMERIC GOLGI COMPLEX 6"/>
    <property type="match status" value="1"/>
</dbReference>
<keyword evidence="4" id="KW-1185">Reference proteome</keyword>
<sequence>MVTVVIFHSNKLHMQETVAEAFVRCFQLTPDEVATIKGSTRESPITPEFFTILDKTQKIRSNTKYLLQTGHQNTALDVVEQMNVCREAGLERLYRWCQGQCCSPDPSPLLTQALAALQERPVLFNLVVEEWVVVEDLEEHHDPYSCRHMTPPLHYVGDMLAWVHQPLPSEREPRGSEQRIELPGDTGTTFWSGIAPWESLLTEVVTHTGADDATIKNKAVSHPRPSRCGFLAAPDHLMLPHTRLLLSSSSFRRSLQQRTAEAVCTVYKQLHDIVHNPTHGYTDPSSLLPSDPETVK</sequence>
<proteinExistence type="predicted"/>
<dbReference type="InterPro" id="IPR048369">
    <property type="entry name" value="COG6_C"/>
</dbReference>
<protein>
    <recommendedName>
        <fullName evidence="2">Conserved Oligomeric Golgi complex subunit 6 C-terminal domain-containing protein</fullName>
    </recommendedName>
</protein>
<dbReference type="PANTHER" id="PTHR21506:SF0">
    <property type="entry name" value="CONSERVED OLIGOMERIC GOLGI COMPLEX SUBUNIT 6"/>
    <property type="match status" value="1"/>
</dbReference>
<feature type="domain" description="Conserved Oligomeric Golgi complex subunit 6 C-terminal" evidence="2">
    <location>
        <begin position="152"/>
        <end position="172"/>
    </location>
</feature>
<reference evidence="3 4" key="1">
    <citation type="submission" date="2023-03" db="EMBL/GenBank/DDBJ databases">
        <title>High-quality genome of Scylla paramamosain provides insights in environmental adaptation.</title>
        <authorList>
            <person name="Zhang L."/>
        </authorList>
    </citation>
    <scope>NUCLEOTIDE SEQUENCE [LARGE SCALE GENOMIC DNA]</scope>
    <source>
        <strain evidence="3">LZ_2023a</strain>
        <tissue evidence="3">Muscle</tissue>
    </source>
</reference>